<comment type="caution">
    <text evidence="1">The sequence shown here is derived from an EMBL/GenBank/DDBJ whole genome shotgun (WGS) entry which is preliminary data.</text>
</comment>
<reference evidence="1" key="1">
    <citation type="journal article" date="2014" name="Front. Microbiol.">
        <title>High frequency of phylogenetically diverse reductive dehalogenase-homologous genes in deep subseafloor sedimentary metagenomes.</title>
        <authorList>
            <person name="Kawai M."/>
            <person name="Futagami T."/>
            <person name="Toyoda A."/>
            <person name="Takaki Y."/>
            <person name="Nishi S."/>
            <person name="Hori S."/>
            <person name="Arai W."/>
            <person name="Tsubouchi T."/>
            <person name="Morono Y."/>
            <person name="Uchiyama I."/>
            <person name="Ito T."/>
            <person name="Fujiyama A."/>
            <person name="Inagaki F."/>
            <person name="Takami H."/>
        </authorList>
    </citation>
    <scope>NUCLEOTIDE SEQUENCE</scope>
    <source>
        <strain evidence="1">Expedition CK06-06</strain>
    </source>
</reference>
<protein>
    <submittedName>
        <fullName evidence="1">Uncharacterized protein</fullName>
    </submittedName>
</protein>
<proteinExistence type="predicted"/>
<dbReference type="AlphaFoldDB" id="X1GBC1"/>
<dbReference type="EMBL" id="BARU01001236">
    <property type="protein sequence ID" value="GAH30333.1"/>
    <property type="molecule type" value="Genomic_DNA"/>
</dbReference>
<organism evidence="1">
    <name type="scientific">marine sediment metagenome</name>
    <dbReference type="NCBI Taxonomy" id="412755"/>
    <lineage>
        <taxon>unclassified sequences</taxon>
        <taxon>metagenomes</taxon>
        <taxon>ecological metagenomes</taxon>
    </lineage>
</organism>
<gene>
    <name evidence="1" type="ORF">S03H2_03361</name>
</gene>
<accession>X1GBC1</accession>
<name>X1GBC1_9ZZZZ</name>
<sequence>MRDSTIGKGVLMHLGKDFWWIVKLLEFVMRCLRLWSQEENEDTPKGEV</sequence>
<evidence type="ECO:0000313" key="1">
    <source>
        <dbReference type="EMBL" id="GAH30333.1"/>
    </source>
</evidence>